<accession>A0ABT6JBU1</accession>
<organism evidence="1 2">
    <name type="scientific">Luteimonas endophytica</name>
    <dbReference type="NCBI Taxonomy" id="3042023"/>
    <lineage>
        <taxon>Bacteria</taxon>
        <taxon>Pseudomonadati</taxon>
        <taxon>Pseudomonadota</taxon>
        <taxon>Gammaproteobacteria</taxon>
        <taxon>Lysobacterales</taxon>
        <taxon>Lysobacteraceae</taxon>
        <taxon>Luteimonas</taxon>
    </lineage>
</organism>
<dbReference type="Proteomes" id="UP001156940">
    <property type="component" value="Unassembled WGS sequence"/>
</dbReference>
<comment type="caution">
    <text evidence="1">The sequence shown here is derived from an EMBL/GenBank/DDBJ whole genome shotgun (WGS) entry which is preliminary data.</text>
</comment>
<proteinExistence type="predicted"/>
<gene>
    <name evidence="1" type="ORF">QFW77_15040</name>
</gene>
<protein>
    <submittedName>
        <fullName evidence="1">Uncharacterized protein</fullName>
    </submittedName>
</protein>
<name>A0ABT6JBU1_9GAMM</name>
<evidence type="ECO:0000313" key="2">
    <source>
        <dbReference type="Proteomes" id="UP001156940"/>
    </source>
</evidence>
<sequence>MDVPFKLDWPRRIEDAHGLVLPYASEKRVVSVAECIDNAIASRGGWVGVHGNGYLGFCAVTDLRIVGLVAAASAIEDTVVFYPRDGQGAIAVDCYPSNPGEAFSLFVQGDALVDELAPCFSSEDGSEGS</sequence>
<dbReference type="EMBL" id="JARXRM010000043">
    <property type="protein sequence ID" value="MDH5824292.1"/>
    <property type="molecule type" value="Genomic_DNA"/>
</dbReference>
<reference evidence="1 2" key="1">
    <citation type="submission" date="2023-04" db="EMBL/GenBank/DDBJ databases">
        <title>Luteimonas endophyticus RD2P54.</title>
        <authorList>
            <person name="Sun J.-Q."/>
        </authorList>
    </citation>
    <scope>NUCLEOTIDE SEQUENCE [LARGE SCALE GENOMIC DNA]</scope>
    <source>
        <strain evidence="1 2">RD2P54</strain>
    </source>
</reference>
<evidence type="ECO:0000313" key="1">
    <source>
        <dbReference type="EMBL" id="MDH5824292.1"/>
    </source>
</evidence>
<keyword evidence="2" id="KW-1185">Reference proteome</keyword>
<dbReference type="RefSeq" id="WP_280575589.1">
    <property type="nucleotide sequence ID" value="NZ_JARXRM010000043.1"/>
</dbReference>